<dbReference type="InterPro" id="IPR050194">
    <property type="entry name" value="Glycosyltransferase_grp1"/>
</dbReference>
<organism evidence="3 4">
    <name type="scientific">Candidatus Jorgensenbacteria bacterium CG23_combo_of_CG06-09_8_20_14_all_54_14</name>
    <dbReference type="NCBI Taxonomy" id="1974595"/>
    <lineage>
        <taxon>Bacteria</taxon>
        <taxon>Candidatus Joergenseniibacteriota</taxon>
    </lineage>
</organism>
<dbReference type="Pfam" id="PF00534">
    <property type="entry name" value="Glycos_transf_1"/>
    <property type="match status" value="1"/>
</dbReference>
<feature type="domain" description="Glycosyltransferase subfamily 4-like N-terminal" evidence="2">
    <location>
        <begin position="14"/>
        <end position="190"/>
    </location>
</feature>
<dbReference type="AlphaFoldDB" id="A0A2G9Z9A1"/>
<protein>
    <submittedName>
        <fullName evidence="3">Glycosyl transferase</fullName>
    </submittedName>
</protein>
<dbReference type="Proteomes" id="UP000228812">
    <property type="component" value="Unassembled WGS sequence"/>
</dbReference>
<proteinExistence type="predicted"/>
<dbReference type="GO" id="GO:0016757">
    <property type="term" value="F:glycosyltransferase activity"/>
    <property type="evidence" value="ECO:0007669"/>
    <property type="project" value="InterPro"/>
</dbReference>
<reference evidence="3 4" key="1">
    <citation type="submission" date="2017-09" db="EMBL/GenBank/DDBJ databases">
        <title>Depth-based differentiation of microbial function through sediment-hosted aquifers and enrichment of novel symbionts in the deep terrestrial subsurface.</title>
        <authorList>
            <person name="Probst A.J."/>
            <person name="Ladd B."/>
            <person name="Jarett J.K."/>
            <person name="Geller-Mcgrath D.E."/>
            <person name="Sieber C.M."/>
            <person name="Emerson J.B."/>
            <person name="Anantharaman K."/>
            <person name="Thomas B.C."/>
            <person name="Malmstrom R."/>
            <person name="Stieglmeier M."/>
            <person name="Klingl A."/>
            <person name="Woyke T."/>
            <person name="Ryan C.M."/>
            <person name="Banfield J.F."/>
        </authorList>
    </citation>
    <scope>NUCLEOTIDE SEQUENCE [LARGE SCALE GENOMIC DNA]</scope>
    <source>
        <strain evidence="3">CG23_combo_of_CG06-09_8_20_14_all_54_14</strain>
    </source>
</reference>
<evidence type="ECO:0000259" key="2">
    <source>
        <dbReference type="Pfam" id="PF13439"/>
    </source>
</evidence>
<dbReference type="InterPro" id="IPR028098">
    <property type="entry name" value="Glyco_trans_4-like_N"/>
</dbReference>
<comment type="caution">
    <text evidence="3">The sequence shown here is derived from an EMBL/GenBank/DDBJ whole genome shotgun (WGS) entry which is preliminary data.</text>
</comment>
<dbReference type="Gene3D" id="3.40.50.2000">
    <property type="entry name" value="Glycogen Phosphorylase B"/>
    <property type="match status" value="2"/>
</dbReference>
<name>A0A2G9Z9A1_9BACT</name>
<sequence length="381" mass="43233">MRVAILHDYLNQFGGAERVLKVILELFPDADLYTLLYDEGKTRGLFRGRVTKTSFLDIPFIRNHHRAFIPLMPFAAQILRSRENPYDLVVSSTAGYGKGIGVRGAFHVSYCHSPLRYAWEIDYLKNLPFSPGPLSRGSLRPIARWLARWDYRTAQGVNLFMTNSYHIAKKINSYYGRESVVVHPPVDLEKFYYEPQSSRLRTATDGQAKLKAESYYLMVGRLLYYKRFDLGIQAFNHLRKPLLVIGAGPEMKKLKALNRSPQTKFLSDVSDGDLREYYAHARALLFPQIEDFGLVAAEAQACGCPVIAYREGGAPEIVENKKTGVLFSAQTPEALMEAIRTFENLSWNRAAIARRAARFSKETFKRKFCEALRSAGVALSP</sequence>
<dbReference type="PANTHER" id="PTHR45947:SF3">
    <property type="entry name" value="SULFOQUINOVOSYL TRANSFERASE SQD2"/>
    <property type="match status" value="1"/>
</dbReference>
<dbReference type="SUPFAM" id="SSF53756">
    <property type="entry name" value="UDP-Glycosyltransferase/glycogen phosphorylase"/>
    <property type="match status" value="1"/>
</dbReference>
<dbReference type="EMBL" id="PCRZ01000043">
    <property type="protein sequence ID" value="PIP29745.1"/>
    <property type="molecule type" value="Genomic_DNA"/>
</dbReference>
<feature type="domain" description="Glycosyl transferase family 1" evidence="1">
    <location>
        <begin position="211"/>
        <end position="356"/>
    </location>
</feature>
<accession>A0A2G9Z9A1</accession>
<dbReference type="InterPro" id="IPR001296">
    <property type="entry name" value="Glyco_trans_1"/>
</dbReference>
<evidence type="ECO:0000313" key="4">
    <source>
        <dbReference type="Proteomes" id="UP000228812"/>
    </source>
</evidence>
<evidence type="ECO:0000259" key="1">
    <source>
        <dbReference type="Pfam" id="PF00534"/>
    </source>
</evidence>
<keyword evidence="3" id="KW-0808">Transferase</keyword>
<dbReference type="Pfam" id="PF13439">
    <property type="entry name" value="Glyco_transf_4"/>
    <property type="match status" value="1"/>
</dbReference>
<dbReference type="PANTHER" id="PTHR45947">
    <property type="entry name" value="SULFOQUINOVOSYL TRANSFERASE SQD2"/>
    <property type="match status" value="1"/>
</dbReference>
<gene>
    <name evidence="3" type="ORF">COX26_02485</name>
</gene>
<evidence type="ECO:0000313" key="3">
    <source>
        <dbReference type="EMBL" id="PIP29745.1"/>
    </source>
</evidence>